<evidence type="ECO:0000313" key="14">
    <source>
        <dbReference type="EMBL" id="RXZ61361.1"/>
    </source>
</evidence>
<keyword evidence="15" id="KW-1185">Reference proteome</keyword>
<dbReference type="Pfam" id="PF02163">
    <property type="entry name" value="Peptidase_M50"/>
    <property type="match status" value="1"/>
</dbReference>
<evidence type="ECO:0000256" key="5">
    <source>
        <dbReference type="ARBA" id="ARBA00022692"/>
    </source>
</evidence>
<comment type="cofactor">
    <cofactor evidence="1">
        <name>Zn(2+)</name>
        <dbReference type="ChEBI" id="CHEBI:29105"/>
    </cofactor>
</comment>
<organism evidence="14 15">
    <name type="scientific">Candidatus Borkfalkia ceftriaxoniphila</name>
    <dbReference type="NCBI Taxonomy" id="2508949"/>
    <lineage>
        <taxon>Bacteria</taxon>
        <taxon>Bacillati</taxon>
        <taxon>Bacillota</taxon>
        <taxon>Clostridia</taxon>
        <taxon>Christensenellales</taxon>
        <taxon>Christensenellaceae</taxon>
        <taxon>Candidatus Borkfalkia</taxon>
    </lineage>
</organism>
<keyword evidence="7" id="KW-0378">Hydrolase</keyword>
<keyword evidence="8" id="KW-0862">Zinc</keyword>
<gene>
    <name evidence="14" type="ORF">ESZ91_02940</name>
</gene>
<keyword evidence="4" id="KW-0645">Protease</keyword>
<feature type="transmembrane region" description="Helical" evidence="12">
    <location>
        <begin position="12"/>
        <end position="28"/>
    </location>
</feature>
<keyword evidence="6" id="KW-0479">Metal-binding</keyword>
<feature type="domain" description="Peptidase M50" evidence="13">
    <location>
        <begin position="39"/>
        <end position="105"/>
    </location>
</feature>
<protein>
    <recommendedName>
        <fullName evidence="13">Peptidase M50 domain-containing protein</fullName>
    </recommendedName>
</protein>
<dbReference type="RefSeq" id="WP_129223976.1">
    <property type="nucleotide sequence ID" value="NZ_SDOZ01000002.1"/>
</dbReference>
<dbReference type="OrthoDB" id="166377at2"/>
<keyword evidence="5 12" id="KW-0812">Transmembrane</keyword>
<dbReference type="Proteomes" id="UP000291269">
    <property type="component" value="Unassembled WGS sequence"/>
</dbReference>
<dbReference type="GO" id="GO:0006508">
    <property type="term" value="P:proteolysis"/>
    <property type="evidence" value="ECO:0007669"/>
    <property type="project" value="UniProtKB-KW"/>
</dbReference>
<keyword evidence="9 12" id="KW-1133">Transmembrane helix</keyword>
<dbReference type="PANTHER" id="PTHR39188">
    <property type="entry name" value="MEMBRANE-ASSOCIATED ZINC METALLOPROTEASE M50B"/>
    <property type="match status" value="1"/>
</dbReference>
<dbReference type="GO" id="GO:0008237">
    <property type="term" value="F:metallopeptidase activity"/>
    <property type="evidence" value="ECO:0007669"/>
    <property type="project" value="UniProtKB-KW"/>
</dbReference>
<dbReference type="GO" id="GO:0046872">
    <property type="term" value="F:metal ion binding"/>
    <property type="evidence" value="ECO:0007669"/>
    <property type="project" value="UniProtKB-KW"/>
</dbReference>
<name>A0A4Q2KDQ7_9FIRM</name>
<feature type="transmembrane region" description="Helical" evidence="12">
    <location>
        <begin position="182"/>
        <end position="200"/>
    </location>
</feature>
<reference evidence="14 15" key="1">
    <citation type="journal article" date="2019" name="Gut">
        <title>Antibiotics-induced monodominance of a novel gut bacterial order.</title>
        <authorList>
            <person name="Hildebrand F."/>
            <person name="Moitinho-Silva L."/>
            <person name="Blasche S."/>
            <person name="Jahn M.T."/>
            <person name="Gossmann T.I."/>
            <person name="Heuerta-Cepas J."/>
            <person name="Hercog R."/>
            <person name="Luetge M."/>
            <person name="Bahram M."/>
            <person name="Pryszlak A."/>
            <person name="Alves R.J."/>
            <person name="Waszak S.M."/>
            <person name="Zhu A."/>
            <person name="Ye L."/>
            <person name="Costea P.I."/>
            <person name="Aalvink S."/>
            <person name="Belzer C."/>
            <person name="Forslund S.K."/>
            <person name="Sunagawa S."/>
            <person name="Hentschel U."/>
            <person name="Merten C."/>
            <person name="Patil K.R."/>
            <person name="Benes V."/>
            <person name="Bork P."/>
        </authorList>
    </citation>
    <scope>NUCLEOTIDE SEQUENCE [LARGE SCALE GENOMIC DNA]</scope>
    <source>
        <strain evidence="14 15">HDS1380</strain>
    </source>
</reference>
<feature type="transmembrane region" description="Helical" evidence="12">
    <location>
        <begin position="158"/>
        <end position="176"/>
    </location>
</feature>
<feature type="transmembrane region" description="Helical" evidence="12">
    <location>
        <begin position="84"/>
        <end position="106"/>
    </location>
</feature>
<dbReference type="EMBL" id="SDOZ01000002">
    <property type="protein sequence ID" value="RXZ61361.1"/>
    <property type="molecule type" value="Genomic_DNA"/>
</dbReference>
<evidence type="ECO:0000256" key="8">
    <source>
        <dbReference type="ARBA" id="ARBA00022833"/>
    </source>
</evidence>
<dbReference type="GO" id="GO:0016020">
    <property type="term" value="C:membrane"/>
    <property type="evidence" value="ECO:0007669"/>
    <property type="project" value="UniProtKB-SubCell"/>
</dbReference>
<proteinExistence type="inferred from homology"/>
<keyword evidence="10" id="KW-0482">Metalloprotease</keyword>
<evidence type="ECO:0000256" key="2">
    <source>
        <dbReference type="ARBA" id="ARBA00004141"/>
    </source>
</evidence>
<evidence type="ECO:0000256" key="6">
    <source>
        <dbReference type="ARBA" id="ARBA00022723"/>
    </source>
</evidence>
<accession>A0A4Q2KDQ7</accession>
<evidence type="ECO:0000256" key="3">
    <source>
        <dbReference type="ARBA" id="ARBA00007931"/>
    </source>
</evidence>
<comment type="caution">
    <text evidence="14">The sequence shown here is derived from an EMBL/GenBank/DDBJ whole genome shotgun (WGS) entry which is preliminary data.</text>
</comment>
<dbReference type="InterPro" id="IPR008915">
    <property type="entry name" value="Peptidase_M50"/>
</dbReference>
<evidence type="ECO:0000256" key="10">
    <source>
        <dbReference type="ARBA" id="ARBA00023049"/>
    </source>
</evidence>
<dbReference type="AlphaFoldDB" id="A0A4Q2KDQ7"/>
<evidence type="ECO:0000256" key="12">
    <source>
        <dbReference type="SAM" id="Phobius"/>
    </source>
</evidence>
<sequence>MERVSHKERFYFTIHPLFLLFGVFYALTGRFFLFLTYTLTAVMHEFAHAAAAARVGYRLRRIVLMPYGAIIRGDLEGISFKDEIFVALAGPLANAAAALGFIALWWLFPDAYPYTDTAAFASLGIAAVNVLPAYPLDGGRVLFCALAKKKGETFARKLCRAVSLVIGAAFLGLFVYGCFIEVNFSMLFFASFIIAGAFGGNGCRYDRIRYDVTRTLARGAEIKRVAVLESCQVKKIIGYMERGRVLELCVYSDGGELLEILDENEIVELLERADLYAPLSECLKSPV</sequence>
<evidence type="ECO:0000256" key="1">
    <source>
        <dbReference type="ARBA" id="ARBA00001947"/>
    </source>
</evidence>
<evidence type="ECO:0000313" key="15">
    <source>
        <dbReference type="Proteomes" id="UP000291269"/>
    </source>
</evidence>
<keyword evidence="11 12" id="KW-0472">Membrane</keyword>
<evidence type="ECO:0000256" key="4">
    <source>
        <dbReference type="ARBA" id="ARBA00022670"/>
    </source>
</evidence>
<comment type="similarity">
    <text evidence="3">Belongs to the peptidase M50B family.</text>
</comment>
<evidence type="ECO:0000256" key="9">
    <source>
        <dbReference type="ARBA" id="ARBA00022989"/>
    </source>
</evidence>
<evidence type="ECO:0000259" key="13">
    <source>
        <dbReference type="Pfam" id="PF02163"/>
    </source>
</evidence>
<comment type="subcellular location">
    <subcellularLocation>
        <location evidence="2">Membrane</location>
        <topology evidence="2">Multi-pass membrane protein</topology>
    </subcellularLocation>
</comment>
<evidence type="ECO:0000256" key="11">
    <source>
        <dbReference type="ARBA" id="ARBA00023136"/>
    </source>
</evidence>
<dbReference type="PANTHER" id="PTHR39188:SF3">
    <property type="entry name" value="STAGE IV SPORULATION PROTEIN FB"/>
    <property type="match status" value="1"/>
</dbReference>
<evidence type="ECO:0000256" key="7">
    <source>
        <dbReference type="ARBA" id="ARBA00022801"/>
    </source>
</evidence>